<accession>A0A4Q5L9N6</accession>
<dbReference type="OrthoDB" id="4721017at2"/>
<dbReference type="EMBL" id="SEWE01000029">
    <property type="protein sequence ID" value="RYU78474.1"/>
    <property type="molecule type" value="Genomic_DNA"/>
</dbReference>
<keyword evidence="2" id="KW-1185">Reference proteome</keyword>
<dbReference type="RefSeq" id="WP_129921742.1">
    <property type="nucleotide sequence ID" value="NZ_SEWE01000029.1"/>
</dbReference>
<reference evidence="1 2" key="1">
    <citation type="submission" date="2019-02" db="EMBL/GenBank/DDBJ databases">
        <title>Bacterial novel species isolated from soil.</title>
        <authorList>
            <person name="Jung H.-Y."/>
        </authorList>
    </citation>
    <scope>NUCLEOTIDE SEQUENCE [LARGE SCALE GENOMIC DNA]</scope>
    <source>
        <strain evidence="1 2">1-3-3-3</strain>
    </source>
</reference>
<sequence length="207" mass="23137">MISTKSVSRLALGTFLCFGIAVTKPGYAQGLVSRYAIDFLRGPGTYLLADGTAGQGNLQFKTRGESVLYVNKKQKFSASQVRSFTINGHTLVPQGIFDFEFGLHSYHADNAFIEYADTTGPLQLAVYYTAEPTGNMTSYFTTFLVRPRGTQAFETGPDNNNKWRKAERQRMAPFFAPWPELQQAVLSGTVTFENFPDYLRRANQQGR</sequence>
<proteinExistence type="predicted"/>
<protein>
    <submittedName>
        <fullName evidence="1">Uncharacterized protein</fullName>
    </submittedName>
</protein>
<dbReference type="AlphaFoldDB" id="A0A4Q5L9N6"/>
<name>A0A4Q5L9N6_9BACT</name>
<evidence type="ECO:0000313" key="2">
    <source>
        <dbReference type="Proteomes" id="UP000294155"/>
    </source>
</evidence>
<organism evidence="1 2">
    <name type="scientific">Hymenobacter persicinus</name>
    <dbReference type="NCBI Taxonomy" id="2025506"/>
    <lineage>
        <taxon>Bacteria</taxon>
        <taxon>Pseudomonadati</taxon>
        <taxon>Bacteroidota</taxon>
        <taxon>Cytophagia</taxon>
        <taxon>Cytophagales</taxon>
        <taxon>Hymenobacteraceae</taxon>
        <taxon>Hymenobacter</taxon>
    </lineage>
</organism>
<dbReference type="Proteomes" id="UP000294155">
    <property type="component" value="Unassembled WGS sequence"/>
</dbReference>
<evidence type="ECO:0000313" key="1">
    <source>
        <dbReference type="EMBL" id="RYU78474.1"/>
    </source>
</evidence>
<comment type="caution">
    <text evidence="1">The sequence shown here is derived from an EMBL/GenBank/DDBJ whole genome shotgun (WGS) entry which is preliminary data.</text>
</comment>
<gene>
    <name evidence="1" type="ORF">EWM57_13800</name>
</gene>